<evidence type="ECO:0000256" key="1">
    <source>
        <dbReference type="SAM" id="Phobius"/>
    </source>
</evidence>
<organism evidence="2 3">
    <name type="scientific">Hyphomonas johnsonii MHS-2</name>
    <dbReference type="NCBI Taxonomy" id="1280950"/>
    <lineage>
        <taxon>Bacteria</taxon>
        <taxon>Pseudomonadati</taxon>
        <taxon>Pseudomonadota</taxon>
        <taxon>Alphaproteobacteria</taxon>
        <taxon>Hyphomonadales</taxon>
        <taxon>Hyphomonadaceae</taxon>
        <taxon>Hyphomonas</taxon>
    </lineage>
</organism>
<feature type="transmembrane region" description="Helical" evidence="1">
    <location>
        <begin position="90"/>
        <end position="108"/>
    </location>
</feature>
<dbReference type="PATRIC" id="fig|1280950.3.peg.213"/>
<dbReference type="EMBL" id="ARYK01000001">
    <property type="protein sequence ID" value="KCZ93918.1"/>
    <property type="molecule type" value="Genomic_DNA"/>
</dbReference>
<feature type="transmembrane region" description="Helical" evidence="1">
    <location>
        <begin position="191"/>
        <end position="215"/>
    </location>
</feature>
<sequence length="218" mass="23786">MRSALLIFSALTAGIALGRKFLAGKVTDRKNKAIEAAAVEARERIRKEAHTLLTASFAHFAVATGIKALILGAVWLVWRVHGLTDAQVSLTVATCLVLFLIRDMWVIYPTARFVLSTLVRNGWHPKRALGETVAALVFEQVLVEAKSIPPTRSHTLLLALAGHNRDVLHQDIAGAVADVARQSSWPDLKPFILSAILKTVSLMLIYSVLVTVIVAQVR</sequence>
<name>A0A059FTX5_9PROT</name>
<evidence type="ECO:0000313" key="2">
    <source>
        <dbReference type="EMBL" id="KCZ93918.1"/>
    </source>
</evidence>
<dbReference type="OrthoDB" id="7619337at2"/>
<dbReference type="RefSeq" id="WP_035612644.1">
    <property type="nucleotide sequence ID" value="NZ_ARYK01000001.1"/>
</dbReference>
<feature type="transmembrane region" description="Helical" evidence="1">
    <location>
        <begin position="57"/>
        <end position="78"/>
    </location>
</feature>
<dbReference type="Proteomes" id="UP000025171">
    <property type="component" value="Unassembled WGS sequence"/>
</dbReference>
<keyword evidence="1" id="KW-1133">Transmembrane helix</keyword>
<dbReference type="AlphaFoldDB" id="A0A059FTX5"/>
<evidence type="ECO:0000313" key="3">
    <source>
        <dbReference type="Proteomes" id="UP000025171"/>
    </source>
</evidence>
<dbReference type="eggNOG" id="ENOG50340CC">
    <property type="taxonomic scope" value="Bacteria"/>
</dbReference>
<protein>
    <submittedName>
        <fullName evidence="2">Uncharacterized protein</fullName>
    </submittedName>
</protein>
<reference evidence="2 3" key="1">
    <citation type="journal article" date="2014" name="Antonie Van Leeuwenhoek">
        <title>Hyphomonas beringensis sp. nov. and Hyphomonas chukchiensis sp. nov., isolated from surface seawater of the Bering Sea and Chukchi Sea.</title>
        <authorList>
            <person name="Li C."/>
            <person name="Lai Q."/>
            <person name="Li G."/>
            <person name="Dong C."/>
            <person name="Wang J."/>
            <person name="Liao Y."/>
            <person name="Shao Z."/>
        </authorList>
    </citation>
    <scope>NUCLEOTIDE SEQUENCE [LARGE SCALE GENOMIC DNA]</scope>
    <source>
        <strain evidence="2 3">MHS-2</strain>
    </source>
</reference>
<keyword evidence="1" id="KW-0812">Transmembrane</keyword>
<dbReference type="STRING" id="1280950.HJO_01045"/>
<proteinExistence type="predicted"/>
<gene>
    <name evidence="2" type="ORF">HJO_01045</name>
</gene>
<keyword evidence="3" id="KW-1185">Reference proteome</keyword>
<comment type="caution">
    <text evidence="2">The sequence shown here is derived from an EMBL/GenBank/DDBJ whole genome shotgun (WGS) entry which is preliminary data.</text>
</comment>
<keyword evidence="1" id="KW-0472">Membrane</keyword>
<accession>A0A059FTX5</accession>